<evidence type="ECO:0000313" key="3">
    <source>
        <dbReference type="Proteomes" id="UP000602510"/>
    </source>
</evidence>
<dbReference type="GO" id="GO:0045505">
    <property type="term" value="F:dynein intermediate chain binding"/>
    <property type="evidence" value="ECO:0007669"/>
    <property type="project" value="InterPro"/>
</dbReference>
<evidence type="ECO:0000313" key="2">
    <source>
        <dbReference type="EMBL" id="KAF4029383.1"/>
    </source>
</evidence>
<dbReference type="Pfam" id="PF08393">
    <property type="entry name" value="DHC_N2"/>
    <property type="match status" value="1"/>
</dbReference>
<dbReference type="Proteomes" id="UP000602510">
    <property type="component" value="Unassembled WGS sequence"/>
</dbReference>
<dbReference type="InterPro" id="IPR042222">
    <property type="entry name" value="Dynein_2_N"/>
</dbReference>
<feature type="domain" description="Dynein heavy chain linker" evidence="1">
    <location>
        <begin position="1"/>
        <end position="61"/>
    </location>
</feature>
<accession>A0A833SH86</accession>
<sequence>MKDAVAESTFLTAIAIDKLLAKFQRAHEKLDKFQKGLNDYLEMKRLLIPQFVFLSNDELLDYPTSRSSGCAAAGKLTIPVCTGLARSLDLLSCCAGNRKCG</sequence>
<dbReference type="PANTHER" id="PTHR22878:SF70">
    <property type="entry name" value="DYNEIN HEAVY CHAIN 2, AXONEMAL"/>
    <property type="match status" value="1"/>
</dbReference>
<dbReference type="Gene3D" id="1.20.140.100">
    <property type="entry name" value="Dynein heavy chain, N-terminal domain 2"/>
    <property type="match status" value="1"/>
</dbReference>
<comment type="caution">
    <text evidence="2">The sequence shown here is derived from an EMBL/GenBank/DDBJ whole genome shotgun (WGS) entry which is preliminary data.</text>
</comment>
<name>A0A833SH86_PHYIN</name>
<organism evidence="2 3">
    <name type="scientific">Phytophthora infestans</name>
    <name type="common">Potato late blight agent</name>
    <name type="synonym">Botrytis infestans</name>
    <dbReference type="NCBI Taxonomy" id="4787"/>
    <lineage>
        <taxon>Eukaryota</taxon>
        <taxon>Sar</taxon>
        <taxon>Stramenopiles</taxon>
        <taxon>Oomycota</taxon>
        <taxon>Peronosporomycetes</taxon>
        <taxon>Peronosporales</taxon>
        <taxon>Peronosporaceae</taxon>
        <taxon>Phytophthora</taxon>
    </lineage>
</organism>
<dbReference type="EMBL" id="WSZM01000820">
    <property type="protein sequence ID" value="KAF4029383.1"/>
    <property type="molecule type" value="Genomic_DNA"/>
</dbReference>
<dbReference type="PANTHER" id="PTHR22878">
    <property type="entry name" value="DYNEIN HEAVY CHAIN 6, AXONEMAL-LIKE-RELATED"/>
    <property type="match status" value="1"/>
</dbReference>
<dbReference type="InterPro" id="IPR026983">
    <property type="entry name" value="DHC"/>
</dbReference>
<gene>
    <name evidence="2" type="ORF">GN244_ATG18881</name>
</gene>
<protein>
    <submittedName>
        <fullName evidence="2">Dynein heavy chain</fullName>
    </submittedName>
</protein>
<reference evidence="2" key="1">
    <citation type="submission" date="2020-04" db="EMBL/GenBank/DDBJ databases">
        <title>Hybrid Assembly of Korean Phytophthora infestans isolates.</title>
        <authorList>
            <person name="Prokchorchik M."/>
            <person name="Lee Y."/>
            <person name="Seo J."/>
            <person name="Cho J.-H."/>
            <person name="Park Y.-E."/>
            <person name="Jang D.-C."/>
            <person name="Im J.-S."/>
            <person name="Choi J.-G."/>
            <person name="Park H.-J."/>
            <person name="Lee G.-B."/>
            <person name="Lee Y.-G."/>
            <person name="Hong S.-Y."/>
            <person name="Cho K."/>
            <person name="Sohn K.H."/>
        </authorList>
    </citation>
    <scope>NUCLEOTIDE SEQUENCE</scope>
    <source>
        <strain evidence="2">KR_1_A1</strain>
    </source>
</reference>
<evidence type="ECO:0000259" key="1">
    <source>
        <dbReference type="Pfam" id="PF08393"/>
    </source>
</evidence>
<dbReference type="GO" id="GO:0030286">
    <property type="term" value="C:dynein complex"/>
    <property type="evidence" value="ECO:0007669"/>
    <property type="project" value="InterPro"/>
</dbReference>
<dbReference type="InterPro" id="IPR013602">
    <property type="entry name" value="Dynein_heavy_linker"/>
</dbReference>
<dbReference type="GO" id="GO:0051959">
    <property type="term" value="F:dynein light intermediate chain binding"/>
    <property type="evidence" value="ECO:0007669"/>
    <property type="project" value="InterPro"/>
</dbReference>
<keyword evidence="3" id="KW-1185">Reference proteome</keyword>
<dbReference type="AlphaFoldDB" id="A0A833SH86"/>
<dbReference type="GO" id="GO:0007018">
    <property type="term" value="P:microtubule-based movement"/>
    <property type="evidence" value="ECO:0007669"/>
    <property type="project" value="InterPro"/>
</dbReference>
<proteinExistence type="predicted"/>